<dbReference type="InterPro" id="IPR000887">
    <property type="entry name" value="Aldlse_KDPG_KHG"/>
</dbReference>
<evidence type="ECO:0000313" key="6">
    <source>
        <dbReference type="EMBL" id="NME67805.1"/>
    </source>
</evidence>
<evidence type="ECO:0000256" key="1">
    <source>
        <dbReference type="ARBA" id="ARBA00004761"/>
    </source>
</evidence>
<comment type="pathway">
    <text evidence="1">Carbohydrate acid metabolism.</text>
</comment>
<sequence>MSVCKVKEFSWTKFHDAPIVGILRGVDETTLERIIPIYVQAGLSTIEITLNTPNALAFIEKLSAAYPDLNVGAGTVCDLEGLDKALEAGAQFIVTPIVDQEVIAKCKSLEIPVFSGALTPTEIYTAWKAGATAVKIFPCSQFGANYVKDIKAPLNEIKVLPTGGVDSKNIQSFFKAGAYGVGMGGSLFPKALLVEGQEDALLSHFTALKDSF</sequence>
<organism evidence="6 7">
    <name type="scientific">Flammeovirga aprica JL-4</name>
    <dbReference type="NCBI Taxonomy" id="694437"/>
    <lineage>
        <taxon>Bacteria</taxon>
        <taxon>Pseudomonadati</taxon>
        <taxon>Bacteroidota</taxon>
        <taxon>Cytophagia</taxon>
        <taxon>Cytophagales</taxon>
        <taxon>Flammeovirgaceae</taxon>
        <taxon>Flammeovirga</taxon>
    </lineage>
</organism>
<dbReference type="SUPFAM" id="SSF51569">
    <property type="entry name" value="Aldolase"/>
    <property type="match status" value="1"/>
</dbReference>
<keyword evidence="4" id="KW-0456">Lyase</keyword>
<dbReference type="Proteomes" id="UP000576082">
    <property type="component" value="Unassembled WGS sequence"/>
</dbReference>
<dbReference type="CDD" id="cd00452">
    <property type="entry name" value="KDPG_aldolase"/>
    <property type="match status" value="1"/>
</dbReference>
<evidence type="ECO:0000256" key="5">
    <source>
        <dbReference type="ARBA" id="ARBA00023277"/>
    </source>
</evidence>
<dbReference type="GO" id="GO:0016829">
    <property type="term" value="F:lyase activity"/>
    <property type="evidence" value="ECO:0007669"/>
    <property type="project" value="UniProtKB-KW"/>
</dbReference>
<name>A0A7X9P1Y9_9BACT</name>
<evidence type="ECO:0000256" key="3">
    <source>
        <dbReference type="ARBA" id="ARBA00011233"/>
    </source>
</evidence>
<gene>
    <name evidence="6" type="ORF">HHU12_07515</name>
</gene>
<reference evidence="6 7" key="1">
    <citation type="submission" date="2020-04" db="EMBL/GenBank/DDBJ databases">
        <title>Flammeovirga sp. SR4, a novel species isolated from seawater.</title>
        <authorList>
            <person name="Wang X."/>
        </authorList>
    </citation>
    <scope>NUCLEOTIDE SEQUENCE [LARGE SCALE GENOMIC DNA]</scope>
    <source>
        <strain evidence="6 7">ATCC 23126</strain>
    </source>
</reference>
<evidence type="ECO:0000256" key="4">
    <source>
        <dbReference type="ARBA" id="ARBA00023239"/>
    </source>
</evidence>
<keyword evidence="5" id="KW-0119">Carbohydrate metabolism</keyword>
<accession>A0A7X9P1Y9</accession>
<comment type="similarity">
    <text evidence="2">Belongs to the KHG/KDPG aldolase family.</text>
</comment>
<comment type="caution">
    <text evidence="6">The sequence shown here is derived from an EMBL/GenBank/DDBJ whole genome shotgun (WGS) entry which is preliminary data.</text>
</comment>
<keyword evidence="7" id="KW-1185">Reference proteome</keyword>
<proteinExistence type="inferred from homology"/>
<protein>
    <submittedName>
        <fullName evidence="6">Bifunctional 4-hydroxy-2-oxoglutarate aldolase/2-dehydro-3-deoxy-phosphogluconate aldolase</fullName>
    </submittedName>
</protein>
<evidence type="ECO:0000256" key="2">
    <source>
        <dbReference type="ARBA" id="ARBA00006906"/>
    </source>
</evidence>
<dbReference type="EMBL" id="JABANE010000015">
    <property type="protein sequence ID" value="NME67805.1"/>
    <property type="molecule type" value="Genomic_DNA"/>
</dbReference>
<dbReference type="PANTHER" id="PTHR30246">
    <property type="entry name" value="2-KETO-3-DEOXY-6-PHOSPHOGLUCONATE ALDOLASE"/>
    <property type="match status" value="1"/>
</dbReference>
<dbReference type="Gene3D" id="3.20.20.70">
    <property type="entry name" value="Aldolase class I"/>
    <property type="match status" value="1"/>
</dbReference>
<comment type="subunit">
    <text evidence="3">Homotrimer.</text>
</comment>
<evidence type="ECO:0000313" key="7">
    <source>
        <dbReference type="Proteomes" id="UP000576082"/>
    </source>
</evidence>
<dbReference type="AlphaFoldDB" id="A0A7X9P1Y9"/>
<dbReference type="NCBIfam" id="TIGR01182">
    <property type="entry name" value="eda"/>
    <property type="match status" value="1"/>
</dbReference>
<dbReference type="Pfam" id="PF01081">
    <property type="entry name" value="Aldolase"/>
    <property type="match status" value="1"/>
</dbReference>
<dbReference type="PANTHER" id="PTHR30246:SF1">
    <property type="entry name" value="2-DEHYDRO-3-DEOXY-6-PHOSPHOGALACTONATE ALDOLASE-RELATED"/>
    <property type="match status" value="1"/>
</dbReference>
<dbReference type="InterPro" id="IPR013785">
    <property type="entry name" value="Aldolase_TIM"/>
</dbReference>